<dbReference type="EMBL" id="JAKMUT010000006">
    <property type="protein sequence ID" value="MCZ9290059.1"/>
    <property type="molecule type" value="Genomic_DNA"/>
</dbReference>
<feature type="transmembrane region" description="Helical" evidence="5">
    <location>
        <begin position="369"/>
        <end position="390"/>
    </location>
</feature>
<dbReference type="RefSeq" id="WP_049049451.1">
    <property type="nucleotide sequence ID" value="NZ_JAKMUT010000006.1"/>
</dbReference>
<name>A0A9X3RFH7_9CORY</name>
<accession>A0A9X3RFH7</accession>
<dbReference type="PANTHER" id="PTHR23531:SF1">
    <property type="entry name" value="QUINOLENE RESISTANCE PROTEIN NORA"/>
    <property type="match status" value="1"/>
</dbReference>
<dbReference type="AlphaFoldDB" id="A0A9X3RFH7"/>
<keyword evidence="8" id="KW-1185">Reference proteome</keyword>
<gene>
    <name evidence="7" type="ORF">L8V00_07560</name>
</gene>
<dbReference type="GO" id="GO:0022857">
    <property type="term" value="F:transmembrane transporter activity"/>
    <property type="evidence" value="ECO:0007669"/>
    <property type="project" value="InterPro"/>
</dbReference>
<dbReference type="PROSITE" id="PS50850">
    <property type="entry name" value="MFS"/>
    <property type="match status" value="1"/>
</dbReference>
<evidence type="ECO:0000256" key="2">
    <source>
        <dbReference type="ARBA" id="ARBA00022692"/>
    </source>
</evidence>
<dbReference type="Proteomes" id="UP001146469">
    <property type="component" value="Unassembled WGS sequence"/>
</dbReference>
<dbReference type="InterPro" id="IPR052714">
    <property type="entry name" value="MFS_Exporter"/>
</dbReference>
<dbReference type="InterPro" id="IPR011701">
    <property type="entry name" value="MFS"/>
</dbReference>
<feature type="transmembrane region" description="Helical" evidence="5">
    <location>
        <begin position="175"/>
        <end position="194"/>
    </location>
</feature>
<feature type="domain" description="Major facilitator superfamily (MFS) profile" evidence="6">
    <location>
        <begin position="23"/>
        <end position="422"/>
    </location>
</feature>
<evidence type="ECO:0000256" key="3">
    <source>
        <dbReference type="ARBA" id="ARBA00022989"/>
    </source>
</evidence>
<keyword evidence="4 5" id="KW-0472">Membrane</keyword>
<dbReference type="InterPro" id="IPR036259">
    <property type="entry name" value="MFS_trans_sf"/>
</dbReference>
<dbReference type="Gene3D" id="1.20.1250.20">
    <property type="entry name" value="MFS general substrate transporter like domains"/>
    <property type="match status" value="1"/>
</dbReference>
<sequence>MARPKALTIEELEKIDSVWKAPGLIATLVSVFCAFGGWALLLPVIPLAVIDGGGTDSVAGLSTGVFMAATVLTQAFTPRLLRAVGYAPVMLGAALLLGFPALAYVADMSAVTVLAIAAVRGVGFGAVTVTEAALIAELVPPRLVGRSSGVFGATVGVTQLISFPLGMWLYGSFGLVGVCSAAALYSAVGALAALQLPKVERENSPGVAADIPDNATSQTDYTPEAPRVATWKLATVPGLSIGAAAVGFAGFSTFLAPAAGEIDVAVAATISGLALSVVGLMQIGSRLFSGWYADRVGEPGRLNALGLVLCVVGLASAAIMLAVHPTGGVLLLWSLLSAAFFGAGFGINQTEALLMLFDRLPRAESAKASALWNMTFDGGTGVGAILLGFVAGALTYQGAFITAGVVAAFGFVVAILDRIVGRHRVAEYGNVRETLRRVRRRELRSGKSG</sequence>
<evidence type="ECO:0000256" key="4">
    <source>
        <dbReference type="ARBA" id="ARBA00023136"/>
    </source>
</evidence>
<keyword evidence="3 5" id="KW-1133">Transmembrane helix</keyword>
<dbReference type="SUPFAM" id="SSF103473">
    <property type="entry name" value="MFS general substrate transporter"/>
    <property type="match status" value="1"/>
</dbReference>
<feature type="transmembrane region" description="Helical" evidence="5">
    <location>
        <begin position="262"/>
        <end position="281"/>
    </location>
</feature>
<feature type="transmembrane region" description="Helical" evidence="5">
    <location>
        <begin position="329"/>
        <end position="348"/>
    </location>
</feature>
<feature type="transmembrane region" description="Helical" evidence="5">
    <location>
        <begin position="111"/>
        <end position="136"/>
    </location>
</feature>
<feature type="transmembrane region" description="Helical" evidence="5">
    <location>
        <begin position="21"/>
        <end position="45"/>
    </location>
</feature>
<protein>
    <submittedName>
        <fullName evidence="7">MFS transporter</fullName>
    </submittedName>
</protein>
<dbReference type="PANTHER" id="PTHR23531">
    <property type="entry name" value="QUINOLENE RESISTANCE PROTEIN NORA"/>
    <property type="match status" value="1"/>
</dbReference>
<dbReference type="GO" id="GO:0005886">
    <property type="term" value="C:plasma membrane"/>
    <property type="evidence" value="ECO:0007669"/>
    <property type="project" value="UniProtKB-SubCell"/>
</dbReference>
<organism evidence="7 8">
    <name type="scientific">Corynebacterium evansiae</name>
    <dbReference type="NCBI Taxonomy" id="2913499"/>
    <lineage>
        <taxon>Bacteria</taxon>
        <taxon>Bacillati</taxon>
        <taxon>Actinomycetota</taxon>
        <taxon>Actinomycetes</taxon>
        <taxon>Mycobacteriales</taxon>
        <taxon>Corynebacteriaceae</taxon>
        <taxon>Corynebacterium</taxon>
    </lineage>
</organism>
<evidence type="ECO:0000256" key="5">
    <source>
        <dbReference type="SAM" id="Phobius"/>
    </source>
</evidence>
<feature type="transmembrane region" description="Helical" evidence="5">
    <location>
        <begin position="236"/>
        <end position="256"/>
    </location>
</feature>
<reference evidence="7" key="1">
    <citation type="submission" date="2022-02" db="EMBL/GenBank/DDBJ databases">
        <title>Corynebacterium sp. from urogenital microbiome.</title>
        <authorList>
            <person name="Cappelli E.A."/>
            <person name="Ribeiro T.G."/>
            <person name="Peixe L."/>
        </authorList>
    </citation>
    <scope>NUCLEOTIDE SEQUENCE</scope>
    <source>
        <strain evidence="7">C8Ua_174</strain>
    </source>
</reference>
<proteinExistence type="predicted"/>
<dbReference type="InterPro" id="IPR020846">
    <property type="entry name" value="MFS_dom"/>
</dbReference>
<comment type="subcellular location">
    <subcellularLocation>
        <location evidence="1">Cell membrane</location>
        <topology evidence="1">Multi-pass membrane protein</topology>
    </subcellularLocation>
</comment>
<feature type="transmembrane region" description="Helical" evidence="5">
    <location>
        <begin position="83"/>
        <end position="105"/>
    </location>
</feature>
<comment type="caution">
    <text evidence="7">The sequence shown here is derived from an EMBL/GenBank/DDBJ whole genome shotgun (WGS) entry which is preliminary data.</text>
</comment>
<feature type="transmembrane region" description="Helical" evidence="5">
    <location>
        <begin position="396"/>
        <end position="416"/>
    </location>
</feature>
<keyword evidence="2 5" id="KW-0812">Transmembrane</keyword>
<feature type="transmembrane region" description="Helical" evidence="5">
    <location>
        <begin position="302"/>
        <end position="323"/>
    </location>
</feature>
<evidence type="ECO:0000313" key="7">
    <source>
        <dbReference type="EMBL" id="MCZ9290059.1"/>
    </source>
</evidence>
<evidence type="ECO:0000259" key="6">
    <source>
        <dbReference type="PROSITE" id="PS50850"/>
    </source>
</evidence>
<dbReference type="Pfam" id="PF07690">
    <property type="entry name" value="MFS_1"/>
    <property type="match status" value="1"/>
</dbReference>
<evidence type="ECO:0000256" key="1">
    <source>
        <dbReference type="ARBA" id="ARBA00004651"/>
    </source>
</evidence>
<evidence type="ECO:0000313" key="8">
    <source>
        <dbReference type="Proteomes" id="UP001146469"/>
    </source>
</evidence>